<organism evidence="2">
    <name type="scientific">Klebsiella sp. 7522</name>
    <dbReference type="NCBI Taxonomy" id="1497811"/>
    <lineage>
        <taxon>Bacteria</taxon>
        <taxon>Pseudomonadati</taxon>
        <taxon>Pseudomonadota</taxon>
        <taxon>Gammaproteobacteria</taxon>
        <taxon>Enterobacterales</taxon>
        <taxon>Enterobacteriaceae</taxon>
        <taxon>Klebsiella/Raoultella group</taxon>
        <taxon>Klebsiella</taxon>
    </lineage>
</organism>
<dbReference type="InterPro" id="IPR001173">
    <property type="entry name" value="Glyco_trans_2-like"/>
</dbReference>
<dbReference type="Gene3D" id="3.90.550.10">
    <property type="entry name" value="Spore Coat Polysaccharide Biosynthesis Protein SpsA, Chain A"/>
    <property type="match status" value="1"/>
</dbReference>
<protein>
    <submittedName>
        <fullName evidence="2">Putative rhamnosyltransferase</fullName>
    </submittedName>
</protein>
<accession>A0A0P0YR10</accession>
<proteinExistence type="predicted"/>
<dbReference type="GO" id="GO:0016740">
    <property type="term" value="F:transferase activity"/>
    <property type="evidence" value="ECO:0007669"/>
    <property type="project" value="UniProtKB-KW"/>
</dbReference>
<evidence type="ECO:0000259" key="1">
    <source>
        <dbReference type="Pfam" id="PF00535"/>
    </source>
</evidence>
<sequence length="283" mass="32546">MRFGVVVVLFDPNEENINNLAQFTTLGVKVCAVDNSAYGNVIPENYHYIHNNNQGGIAGAFNKGITYLLQNGCDFIFTFDQDSVLPHNFFDSMRDFISKNNAKMVVPDFIDTNSRTHASFINLDKWSYKVTRTDKNTAFAISSGMGFDTSVWALIGPFTEDYIIDHVDTEICLKALRNNISIFVNYDICLEHQIGNRSVHKFLGVTFKPNHHNYKRKYYIVRNGTHLSLKYLIDYPSYFFMNFLRIVHELLCVVLYEKDKLRKLRYMLKGLFHAICGKLGAVS</sequence>
<dbReference type="InterPro" id="IPR029044">
    <property type="entry name" value="Nucleotide-diphossugar_trans"/>
</dbReference>
<dbReference type="EMBL" id="AB924572">
    <property type="protein sequence ID" value="BAT23642.1"/>
    <property type="molecule type" value="Genomic_DNA"/>
</dbReference>
<keyword evidence="2" id="KW-0808">Transferase</keyword>
<dbReference type="SUPFAM" id="SSF53448">
    <property type="entry name" value="Nucleotide-diphospho-sugar transferases"/>
    <property type="match status" value="1"/>
</dbReference>
<dbReference type="AlphaFoldDB" id="A0A0P0YR10"/>
<name>A0A0P0YR10_9ENTR</name>
<reference evidence="2" key="2">
    <citation type="journal article" date="2015" name="Sci. Rep.">
        <title>Genetic analysis of capsular polysaccharide synthesis gene clusters in 79 capsular types of Klebsiella spp.</title>
        <authorList>
            <person name="Pan Y.J."/>
            <person name="Lin T.L."/>
            <person name="Chen C.T."/>
            <person name="Chen Y.Y."/>
            <person name="Hsieh P.F."/>
            <person name="Hsu C.R."/>
            <person name="Wu M.C."/>
            <person name="Wang J.T."/>
        </authorList>
    </citation>
    <scope>NUCLEOTIDE SEQUENCE</scope>
    <source>
        <strain evidence="2">7522</strain>
    </source>
</reference>
<feature type="domain" description="Glycosyltransferase 2-like" evidence="1">
    <location>
        <begin position="43"/>
        <end position="136"/>
    </location>
</feature>
<dbReference type="Pfam" id="PF00535">
    <property type="entry name" value="Glycos_transf_2"/>
    <property type="match status" value="1"/>
</dbReference>
<evidence type="ECO:0000313" key="2">
    <source>
        <dbReference type="EMBL" id="BAT23642.1"/>
    </source>
</evidence>
<reference evidence="2" key="1">
    <citation type="submission" date="2014-04" db="EMBL/GenBank/DDBJ databases">
        <authorList>
            <person name="Harrison E."/>
        </authorList>
    </citation>
    <scope>NUCLEOTIDE SEQUENCE</scope>
    <source>
        <strain evidence="2">7522</strain>
    </source>
</reference>